<comment type="caution">
    <text evidence="3">The sequence shown here is derived from an EMBL/GenBank/DDBJ whole genome shotgun (WGS) entry which is preliminary data.</text>
</comment>
<protein>
    <recommendedName>
        <fullName evidence="5">Membrane-associated protein</fullName>
    </recommendedName>
</protein>
<sequence length="641" mass="66931">MTALRADMVYHTTSPTTAHYGDARWPLRRRRPQHRRTLSRVAAAALMLACGCALGANAVVDVLASVPNAFQSTGTSVRAVYDAAQLTSANFTSESMQPFHSSAYVLCNSTAVDGSGGGGSSETQTIARAWCSARSHGVRVNQSVWWRTLAPPGLQPRTSSAPGSVGEDAWNCITFGCDGEYAIAASASVATDAVGGLGVSGPCCGSTNATFVLYMTRGIVVQAATLPVAALNVEAAALFRAFTSMESRPAPSGSSSSRSSSSSTVAGHASSPPPASGAALTASSTLPMDYCLVRQLPPYLYADSTRSTAGDGGILFAVNASICGADLSDRIDVRQATLLMNGYTVVLATADGVEGLSFPRELIVSIASWLASSHDSAAAGSGGVVQSVLRTKNICTWGSSASQATAYRTGEYLDCVVDPTTIASLPPLVLTVRNESIVSTADTNNTCAIALQLSSCLQRDGNTLRFHSTGSLAAEREQHQHSMTSFREPVIVVGVQQLRGATVAVTRHALIARWAANAVDAGFGLPLVYLAVPRGTAVAAAAHAAGAACASRAVCGARQSWYPSLNGCVSVSCTHVFLYYFDPDTLSCTPRSSIVSVFAGMCAALVVAEGVVLHLRRRAERVKEDHMRLVLQVQRRHTQVQ</sequence>
<keyword evidence="2" id="KW-1133">Transmembrane helix</keyword>
<feature type="region of interest" description="Disordered" evidence="1">
    <location>
        <begin position="247"/>
        <end position="278"/>
    </location>
</feature>
<organism evidence="3 4">
    <name type="scientific">Novymonas esmeraldas</name>
    <dbReference type="NCBI Taxonomy" id="1808958"/>
    <lineage>
        <taxon>Eukaryota</taxon>
        <taxon>Discoba</taxon>
        <taxon>Euglenozoa</taxon>
        <taxon>Kinetoplastea</taxon>
        <taxon>Metakinetoplastina</taxon>
        <taxon>Trypanosomatida</taxon>
        <taxon>Trypanosomatidae</taxon>
        <taxon>Novymonas</taxon>
    </lineage>
</organism>
<evidence type="ECO:0000313" key="4">
    <source>
        <dbReference type="Proteomes" id="UP001430356"/>
    </source>
</evidence>
<evidence type="ECO:0000256" key="1">
    <source>
        <dbReference type="SAM" id="MobiDB-lite"/>
    </source>
</evidence>
<keyword evidence="4" id="KW-1185">Reference proteome</keyword>
<reference evidence="3 4" key="1">
    <citation type="journal article" date="2021" name="MBio">
        <title>A New Model Trypanosomatid, Novymonas esmeraldas: Genomic Perception of Its 'Candidatus Pandoraea novymonadis' Endosymbiont.</title>
        <authorList>
            <person name="Zakharova A."/>
            <person name="Saura A."/>
            <person name="Butenko A."/>
            <person name="Podesvova L."/>
            <person name="Warmusova S."/>
            <person name="Kostygov A.Y."/>
            <person name="Nenarokova A."/>
            <person name="Lukes J."/>
            <person name="Opperdoes F.R."/>
            <person name="Yurchenko V."/>
        </authorList>
    </citation>
    <scope>NUCLEOTIDE SEQUENCE [LARGE SCALE GENOMIC DNA]</scope>
    <source>
        <strain evidence="3 4">E262AT.01</strain>
    </source>
</reference>
<feature type="transmembrane region" description="Helical" evidence="2">
    <location>
        <begin position="594"/>
        <end position="615"/>
    </location>
</feature>
<keyword evidence="2" id="KW-0472">Membrane</keyword>
<accession>A0AAW0ESE7</accession>
<proteinExistence type="predicted"/>
<gene>
    <name evidence="3" type="ORF">NESM_000592600</name>
</gene>
<dbReference type="AlphaFoldDB" id="A0AAW0ESE7"/>
<keyword evidence="2" id="KW-0812">Transmembrane</keyword>
<dbReference type="EMBL" id="JAECZO010000079">
    <property type="protein sequence ID" value="KAK7196546.1"/>
    <property type="molecule type" value="Genomic_DNA"/>
</dbReference>
<dbReference type="Proteomes" id="UP001430356">
    <property type="component" value="Unassembled WGS sequence"/>
</dbReference>
<evidence type="ECO:0000256" key="2">
    <source>
        <dbReference type="SAM" id="Phobius"/>
    </source>
</evidence>
<evidence type="ECO:0000313" key="3">
    <source>
        <dbReference type="EMBL" id="KAK7196546.1"/>
    </source>
</evidence>
<evidence type="ECO:0008006" key="5">
    <source>
        <dbReference type="Google" id="ProtNLM"/>
    </source>
</evidence>
<name>A0AAW0ESE7_9TRYP</name>
<feature type="transmembrane region" description="Helical" evidence="2">
    <location>
        <begin position="38"/>
        <end position="60"/>
    </location>
</feature>